<dbReference type="GO" id="GO:0070987">
    <property type="term" value="P:error-free translesion synthesis"/>
    <property type="evidence" value="ECO:0007669"/>
    <property type="project" value="TreeGrafter"/>
</dbReference>
<dbReference type="AlphaFoldDB" id="A0A1Q9F1Z2"/>
<dbReference type="PROSITE" id="PS51087">
    <property type="entry name" value="APAG"/>
    <property type="match status" value="1"/>
</dbReference>
<organism evidence="3 4">
    <name type="scientific">Symbiodinium microadriaticum</name>
    <name type="common">Dinoflagellate</name>
    <name type="synonym">Zooxanthella microadriatica</name>
    <dbReference type="NCBI Taxonomy" id="2951"/>
    <lineage>
        <taxon>Eukaryota</taxon>
        <taxon>Sar</taxon>
        <taxon>Alveolata</taxon>
        <taxon>Dinophyceae</taxon>
        <taxon>Suessiales</taxon>
        <taxon>Symbiodiniaceae</taxon>
        <taxon>Symbiodinium</taxon>
    </lineage>
</organism>
<dbReference type="PANTHER" id="PTHR14289">
    <property type="entry name" value="F-BOX ONLY PROTEIN 3"/>
    <property type="match status" value="1"/>
</dbReference>
<gene>
    <name evidence="3" type="ORF">AK812_SmicGene2314</name>
</gene>
<dbReference type="SUPFAM" id="SSF110069">
    <property type="entry name" value="ApaG-like"/>
    <property type="match status" value="2"/>
</dbReference>
<name>A0A1Q9F1Z2_SYMMI</name>
<dbReference type="InterPro" id="IPR007474">
    <property type="entry name" value="ApaG_domain"/>
</dbReference>
<feature type="region of interest" description="Disordered" evidence="1">
    <location>
        <begin position="133"/>
        <end position="152"/>
    </location>
</feature>
<sequence length="660" mass="72305">MSQQLISLLKEIGRVKIDLNALATSEDGDSETKRLELQAQLDKLMMEHAQLMKGGEKDAQQAPETGEGPTTATFEEKERHFRAKAPATNGHRGELARLLERQRRKASEEGLNFTAGGAVSTADAFAEGIQKEELSQEASEGSRCKRQQPSGTPPADCLAMRLLLAVSAVAALLAILAPDLISSFLADGGRMLEDLYLQLLLLPGAANASVTPTKTAGADLKQEQQEETRKNAETLLEEADVLRQKMATNEREIDAQQRISAQRYAEARRAEPDMPDVVPLPVEHPDEIRQRMVVDRLGPEMRCGETLPPESRITTRSVELHAESIFQGSYGGKFAWKYVVTFSNHGEETVQMLTRHWVFVDALGRLETEVKGPGARGVTPVLPPGGQWVYESGTSLKTPHGTMHGSFQFEILKSSQRLDSRSFSARVGRLTLSEDGRPKNVPCVSEAEVILGGRADLARRKNGSFIFGYDVQINNARESDIEVVGHFWEVVDSKGHRHIAASGEGVGGVFKGRSRSLAAGDAFRVQGQAGLASGMQARLQDYKALYMKQLTAGQTVPKPIVDPSQNAGVRGRLSDRLPSLLTQSLIWSFEAERTLTPPETLLLMGWPCMSEDFPFGPDFFTKLSNRDVAKVMGNSFHCRLTGLLLAAALALTDVRALKFH</sequence>
<reference evidence="3 4" key="1">
    <citation type="submission" date="2016-02" db="EMBL/GenBank/DDBJ databases">
        <title>Genome analysis of coral dinoflagellate symbionts highlights evolutionary adaptations to a symbiotic lifestyle.</title>
        <authorList>
            <person name="Aranda M."/>
            <person name="Li Y."/>
            <person name="Liew Y.J."/>
            <person name="Baumgarten S."/>
            <person name="Simakov O."/>
            <person name="Wilson M."/>
            <person name="Piel J."/>
            <person name="Ashoor H."/>
            <person name="Bougouffa S."/>
            <person name="Bajic V.B."/>
            <person name="Ryu T."/>
            <person name="Ravasi T."/>
            <person name="Bayer T."/>
            <person name="Micklem G."/>
            <person name="Kim H."/>
            <person name="Bhak J."/>
            <person name="Lajeunesse T.C."/>
            <person name="Voolstra C.R."/>
        </authorList>
    </citation>
    <scope>NUCLEOTIDE SEQUENCE [LARGE SCALE GENOMIC DNA]</scope>
    <source>
        <strain evidence="3 4">CCMP2467</strain>
    </source>
</reference>
<dbReference type="EMBL" id="LSRX01000025">
    <property type="protein sequence ID" value="OLQ13677.1"/>
    <property type="molecule type" value="Genomic_DNA"/>
</dbReference>
<feature type="region of interest" description="Disordered" evidence="1">
    <location>
        <begin position="53"/>
        <end position="73"/>
    </location>
</feature>
<dbReference type="PANTHER" id="PTHR14289:SF16">
    <property type="entry name" value="POLYMERASE DELTA-INTERACTING PROTEIN 2"/>
    <property type="match status" value="1"/>
</dbReference>
<comment type="caution">
    <text evidence="3">The sequence shown here is derived from an EMBL/GenBank/DDBJ whole genome shotgun (WGS) entry which is preliminary data.</text>
</comment>
<protein>
    <recommendedName>
        <fullName evidence="2">ApaG domain-containing protein</fullName>
    </recommendedName>
</protein>
<dbReference type="InterPro" id="IPR036767">
    <property type="entry name" value="ApaG_sf"/>
</dbReference>
<feature type="compositionally biased region" description="Basic and acidic residues" evidence="1">
    <location>
        <begin position="220"/>
        <end position="230"/>
    </location>
</feature>
<feature type="domain" description="ApaG" evidence="2">
    <location>
        <begin position="305"/>
        <end position="439"/>
    </location>
</feature>
<dbReference type="Proteomes" id="UP000186817">
    <property type="component" value="Unassembled WGS sequence"/>
</dbReference>
<evidence type="ECO:0000313" key="4">
    <source>
        <dbReference type="Proteomes" id="UP000186817"/>
    </source>
</evidence>
<keyword evidence="4" id="KW-1185">Reference proteome</keyword>
<dbReference type="Pfam" id="PF04379">
    <property type="entry name" value="DUF525"/>
    <property type="match status" value="1"/>
</dbReference>
<accession>A0A1Q9F1Z2</accession>
<feature type="region of interest" description="Disordered" evidence="1">
    <location>
        <begin position="210"/>
        <end position="230"/>
    </location>
</feature>
<dbReference type="GO" id="GO:0005634">
    <property type="term" value="C:nucleus"/>
    <property type="evidence" value="ECO:0007669"/>
    <property type="project" value="TreeGrafter"/>
</dbReference>
<evidence type="ECO:0000313" key="3">
    <source>
        <dbReference type="EMBL" id="OLQ13677.1"/>
    </source>
</evidence>
<dbReference type="Gene3D" id="2.60.40.1470">
    <property type="entry name" value="ApaG domain"/>
    <property type="match status" value="1"/>
</dbReference>
<proteinExistence type="predicted"/>
<dbReference type="OrthoDB" id="441364at2759"/>
<evidence type="ECO:0000259" key="2">
    <source>
        <dbReference type="PROSITE" id="PS51087"/>
    </source>
</evidence>
<evidence type="ECO:0000256" key="1">
    <source>
        <dbReference type="SAM" id="MobiDB-lite"/>
    </source>
</evidence>
<dbReference type="GO" id="GO:0042645">
    <property type="term" value="C:mitochondrial nucleoid"/>
    <property type="evidence" value="ECO:0007669"/>
    <property type="project" value="TreeGrafter"/>
</dbReference>